<evidence type="ECO:0000256" key="6">
    <source>
        <dbReference type="SAM" id="Coils"/>
    </source>
</evidence>
<feature type="domain" description="RecF/RecN/SMC N-terminal" evidence="7">
    <location>
        <begin position="2"/>
        <end position="136"/>
    </location>
</feature>
<dbReference type="Gene3D" id="3.40.50.300">
    <property type="entry name" value="P-loop containing nucleotide triphosphate hydrolases"/>
    <property type="match status" value="1"/>
</dbReference>
<dbReference type="FunFam" id="3.40.50.300:FF:000984">
    <property type="entry name" value="Chromosome partition protein Smc"/>
    <property type="match status" value="1"/>
</dbReference>
<name>U2RP11_9ACTN</name>
<dbReference type="PANTHER" id="PTHR42963:SF1">
    <property type="entry name" value="DUF4476 DOMAIN-CONTAINING PROTEIN"/>
    <property type="match status" value="1"/>
</dbReference>
<keyword evidence="4 6" id="KW-0175">Coiled coil</keyword>
<keyword evidence="3" id="KW-0067">ATP-binding</keyword>
<gene>
    <name evidence="8" type="ORF">HMPREF0682_0028</name>
</gene>
<dbReference type="RefSeq" id="WP_021797660.1">
    <property type="nucleotide sequence ID" value="NZ_ACVN02000190.1"/>
</dbReference>
<dbReference type="Pfam" id="PF02463">
    <property type="entry name" value="SMC_N"/>
    <property type="match status" value="1"/>
</dbReference>
<dbReference type="InterPro" id="IPR027417">
    <property type="entry name" value="P-loop_NTPase"/>
</dbReference>
<evidence type="ECO:0000256" key="2">
    <source>
        <dbReference type="ARBA" id="ARBA00022741"/>
    </source>
</evidence>
<dbReference type="CDD" id="cd03278">
    <property type="entry name" value="ABC_SMC_barmotin"/>
    <property type="match status" value="1"/>
</dbReference>
<reference evidence="8" key="1">
    <citation type="submission" date="2013-08" db="EMBL/GenBank/DDBJ databases">
        <authorList>
            <person name="Durkin A.S."/>
            <person name="Haft D.R."/>
            <person name="McCorrison J."/>
            <person name="Torralba M."/>
            <person name="Gillis M."/>
            <person name="Haft D.H."/>
            <person name="Methe B."/>
            <person name="Sutton G."/>
            <person name="Nelson K.E."/>
        </authorList>
    </citation>
    <scope>NUCLEOTIDE SEQUENCE [LARGE SCALE GENOMIC DNA]</scope>
    <source>
        <strain evidence="8">F0233</strain>
    </source>
</reference>
<dbReference type="GO" id="GO:0003677">
    <property type="term" value="F:DNA binding"/>
    <property type="evidence" value="ECO:0007669"/>
    <property type="project" value="UniProtKB-KW"/>
</dbReference>
<keyword evidence="1" id="KW-0963">Cytoplasm</keyword>
<feature type="coiled-coil region" evidence="6">
    <location>
        <begin position="174"/>
        <end position="201"/>
    </location>
</feature>
<dbReference type="AlphaFoldDB" id="U2RP11"/>
<keyword evidence="2" id="KW-0547">Nucleotide-binding</keyword>
<evidence type="ECO:0000256" key="5">
    <source>
        <dbReference type="ARBA" id="ARBA00023125"/>
    </source>
</evidence>
<dbReference type="SUPFAM" id="SSF52540">
    <property type="entry name" value="P-loop containing nucleoside triphosphate hydrolases"/>
    <property type="match status" value="1"/>
</dbReference>
<feature type="non-terminal residue" evidence="8">
    <location>
        <position position="248"/>
    </location>
</feature>
<protein>
    <submittedName>
        <fullName evidence="8">AAA domain protein</fullName>
    </submittedName>
</protein>
<organism evidence="8 9">
    <name type="scientific">Propionibacterium acidifaciens F0233</name>
    <dbReference type="NCBI Taxonomy" id="553198"/>
    <lineage>
        <taxon>Bacteria</taxon>
        <taxon>Bacillati</taxon>
        <taxon>Actinomycetota</taxon>
        <taxon>Actinomycetes</taxon>
        <taxon>Propionibacteriales</taxon>
        <taxon>Propionibacteriaceae</taxon>
        <taxon>Propionibacterium</taxon>
    </lineage>
</organism>
<evidence type="ECO:0000256" key="3">
    <source>
        <dbReference type="ARBA" id="ARBA00022840"/>
    </source>
</evidence>
<keyword evidence="9" id="KW-1185">Reference proteome</keyword>
<dbReference type="GO" id="GO:0005737">
    <property type="term" value="C:cytoplasm"/>
    <property type="evidence" value="ECO:0007669"/>
    <property type="project" value="TreeGrafter"/>
</dbReference>
<evidence type="ECO:0000313" key="9">
    <source>
        <dbReference type="Proteomes" id="UP000017052"/>
    </source>
</evidence>
<accession>U2RP11</accession>
<evidence type="ECO:0000313" key="8">
    <source>
        <dbReference type="EMBL" id="ERK55303.1"/>
    </source>
</evidence>
<dbReference type="GO" id="GO:0005524">
    <property type="term" value="F:ATP binding"/>
    <property type="evidence" value="ECO:0007669"/>
    <property type="project" value="UniProtKB-KW"/>
</dbReference>
<dbReference type="InterPro" id="IPR003395">
    <property type="entry name" value="RecF/RecN/SMC_N"/>
</dbReference>
<dbReference type="EMBL" id="ACVN02000190">
    <property type="protein sequence ID" value="ERK55303.1"/>
    <property type="molecule type" value="Genomic_DNA"/>
</dbReference>
<sequence length="248" mass="26671">MYLKSLTLKGFKSFASATTLTFEPGITAIVGPNGSGKSNIVDALAWVMGEQGAKHLRGGKMDDVIFAGTAGRAPLGRAEVTLTIDNTDGVLPIDYTEVTISRTLFRAGGSEYAINGQTARLLDVQELLSDTGMGREMHVIVGQGQLDQILQATPEMRRGFIEEAAGVLKHRRRREKAVRKLDSTAANLDRLNDLISEIRRQLKPLGRQAAVARRAAVVQAELRDARARLMADDLTAATLALESGTASA</sequence>
<evidence type="ECO:0000256" key="1">
    <source>
        <dbReference type="ARBA" id="ARBA00022490"/>
    </source>
</evidence>
<dbReference type="OrthoDB" id="9808768at2"/>
<dbReference type="Proteomes" id="UP000017052">
    <property type="component" value="Unassembled WGS sequence"/>
</dbReference>
<keyword evidence="5" id="KW-0238">DNA-binding</keyword>
<dbReference type="PANTHER" id="PTHR42963">
    <property type="entry name" value="CHROMOSOME PARTITION PROTEIN MUKB"/>
    <property type="match status" value="1"/>
</dbReference>
<dbReference type="InterPro" id="IPR050308">
    <property type="entry name" value="MukB/SMC"/>
</dbReference>
<evidence type="ECO:0000256" key="4">
    <source>
        <dbReference type="ARBA" id="ARBA00023054"/>
    </source>
</evidence>
<proteinExistence type="predicted"/>
<comment type="caution">
    <text evidence="8">The sequence shown here is derived from an EMBL/GenBank/DDBJ whole genome shotgun (WGS) entry which is preliminary data.</text>
</comment>
<evidence type="ECO:0000259" key="7">
    <source>
        <dbReference type="Pfam" id="PF02463"/>
    </source>
</evidence>